<dbReference type="InterPro" id="IPR001763">
    <property type="entry name" value="Rhodanese-like_dom"/>
</dbReference>
<comment type="caution">
    <text evidence="3">The sequence shown here is derived from an EMBL/GenBank/DDBJ whole genome shotgun (WGS) entry which is preliminary data.</text>
</comment>
<feature type="domain" description="Rhodanese" evidence="2">
    <location>
        <begin position="76"/>
        <end position="164"/>
    </location>
</feature>
<protein>
    <submittedName>
        <fullName evidence="3">Rhodanese-like domain-containing protein</fullName>
    </submittedName>
</protein>
<keyword evidence="4" id="KW-1185">Reference proteome</keyword>
<dbReference type="EMBL" id="JARYZI010000013">
    <property type="protein sequence ID" value="MDH8679553.1"/>
    <property type="molecule type" value="Genomic_DNA"/>
</dbReference>
<dbReference type="SMART" id="SM00450">
    <property type="entry name" value="RHOD"/>
    <property type="match status" value="4"/>
</dbReference>
<dbReference type="RefSeq" id="WP_281095450.1">
    <property type="nucleotide sequence ID" value="NZ_JARYZI010000013.1"/>
</dbReference>
<feature type="signal peptide" evidence="1">
    <location>
        <begin position="1"/>
        <end position="22"/>
    </location>
</feature>
<dbReference type="SUPFAM" id="SSF52821">
    <property type="entry name" value="Rhodanese/Cell cycle control phosphatase"/>
    <property type="match status" value="4"/>
</dbReference>
<dbReference type="InterPro" id="IPR050229">
    <property type="entry name" value="GlpE_sulfurtransferase"/>
</dbReference>
<proteinExistence type="predicted"/>
<name>A0ABT6NGJ5_9FIRM</name>
<organism evidence="3 4">
    <name type="scientific">Fusibacter bizertensis</name>
    <dbReference type="NCBI Taxonomy" id="1488331"/>
    <lineage>
        <taxon>Bacteria</taxon>
        <taxon>Bacillati</taxon>
        <taxon>Bacillota</taxon>
        <taxon>Clostridia</taxon>
        <taxon>Eubacteriales</taxon>
        <taxon>Eubacteriales Family XII. Incertae Sedis</taxon>
        <taxon>Fusibacter</taxon>
    </lineage>
</organism>
<dbReference type="Gene3D" id="3.40.250.10">
    <property type="entry name" value="Rhodanese-like domain"/>
    <property type="match status" value="4"/>
</dbReference>
<dbReference type="PANTHER" id="PTHR43031:SF16">
    <property type="entry name" value="OXIDOREDUCTASE"/>
    <property type="match status" value="1"/>
</dbReference>
<evidence type="ECO:0000256" key="1">
    <source>
        <dbReference type="SAM" id="SignalP"/>
    </source>
</evidence>
<dbReference type="CDD" id="cd00158">
    <property type="entry name" value="RHOD"/>
    <property type="match status" value="4"/>
</dbReference>
<evidence type="ECO:0000313" key="4">
    <source>
        <dbReference type="Proteomes" id="UP001158045"/>
    </source>
</evidence>
<evidence type="ECO:0000313" key="3">
    <source>
        <dbReference type="EMBL" id="MDH8679553.1"/>
    </source>
</evidence>
<feature type="chain" id="PRO_5046626745" evidence="1">
    <location>
        <begin position="23"/>
        <end position="586"/>
    </location>
</feature>
<dbReference type="InterPro" id="IPR036873">
    <property type="entry name" value="Rhodanese-like_dom_sf"/>
</dbReference>
<sequence length="586" mass="62592">MNKKWLTILLALVLVFSMSACGNTDEPVSMTVETTQSTTEAGMSFDMSKLVTTYFENMPEHIYKIDQKEFIEKVNADEAMTIIDIRSAEDYGKGHVKGAVNMPWGPAIAEGLSSIPADKPVFVYCYTGQTAGQAVTTLNIAGFDARSVNLGWNLGISKVDGVESVTVTDVATLKAGATVIDPEIQTAMTDYYTGLAGVADSKYKNYKVSEAELKAMVDAKDDSIYVLSVRKADDYKKGHIEGASNIPFGKTMSAEFTTLPMDKTIVVYCYTGQTAGQATAALRLMGYEAVSLNGGMGTGSNSPSGWANNGFPLVSEVTSTLEKLYAEMPDHIYKIGEKDFIDMVKAGDAMTIIDIRSADDYGKGHVKGAVNLPWGPAIAENLASIPADKPVFIYCYTGQTAGQAVVTLNLAGLNARSVNLGWNLGISKVEGVADVTVTDAVSFEGAGLEISPAIQDAVTAYYAGLATIEDARFKNYKVSEDDLKAMVDAKDDSIYILSVRKAEDFALGHIEGASNVPFGKSMIDGFKTTLPMDKKIVVYCYTGQTAGQVDAILRLMGYDAVSLNGGMGTASNAPMGWANKGFPVVQ</sequence>
<dbReference type="Proteomes" id="UP001158045">
    <property type="component" value="Unassembled WGS sequence"/>
</dbReference>
<dbReference type="Pfam" id="PF00581">
    <property type="entry name" value="Rhodanese"/>
    <property type="match status" value="4"/>
</dbReference>
<accession>A0ABT6NGJ5</accession>
<dbReference type="PANTHER" id="PTHR43031">
    <property type="entry name" value="FAD-DEPENDENT OXIDOREDUCTASE"/>
    <property type="match status" value="1"/>
</dbReference>
<feature type="domain" description="Rhodanese" evidence="2">
    <location>
        <begin position="490"/>
        <end position="586"/>
    </location>
</feature>
<evidence type="ECO:0000259" key="2">
    <source>
        <dbReference type="PROSITE" id="PS50206"/>
    </source>
</evidence>
<feature type="domain" description="Rhodanese" evidence="2">
    <location>
        <begin position="346"/>
        <end position="434"/>
    </location>
</feature>
<gene>
    <name evidence="3" type="ORF">QE109_15445</name>
</gene>
<reference evidence="3 4" key="1">
    <citation type="submission" date="2023-04" db="EMBL/GenBank/DDBJ databases">
        <title>Fusibacter bizertensis strain WBS, isolated from littoral bottom sediments of the Arctic seas - biochemical and genomic analysis.</title>
        <authorList>
            <person name="Brioukhanov A.L."/>
        </authorList>
    </citation>
    <scope>NUCLEOTIDE SEQUENCE [LARGE SCALE GENOMIC DNA]</scope>
    <source>
        <strain evidence="3 4">WBS</strain>
    </source>
</reference>
<feature type="domain" description="Rhodanese" evidence="2">
    <location>
        <begin position="220"/>
        <end position="315"/>
    </location>
</feature>
<dbReference type="PROSITE" id="PS51257">
    <property type="entry name" value="PROKAR_LIPOPROTEIN"/>
    <property type="match status" value="1"/>
</dbReference>
<dbReference type="PROSITE" id="PS50206">
    <property type="entry name" value="RHODANESE_3"/>
    <property type="match status" value="4"/>
</dbReference>
<keyword evidence="1" id="KW-0732">Signal</keyword>